<keyword evidence="1" id="KW-0732">Signal</keyword>
<dbReference type="AlphaFoldDB" id="A0A6I8QFM3"/>
<dbReference type="SMART" id="SM00408">
    <property type="entry name" value="IGc2"/>
    <property type="match status" value="1"/>
</dbReference>
<dbReference type="SUPFAM" id="SSF48726">
    <property type="entry name" value="Immunoglobulin"/>
    <property type="match status" value="1"/>
</dbReference>
<dbReference type="InterPro" id="IPR013783">
    <property type="entry name" value="Ig-like_fold"/>
</dbReference>
<dbReference type="Pfam" id="PF13895">
    <property type="entry name" value="Ig_2"/>
    <property type="match status" value="1"/>
</dbReference>
<dbReference type="GeneTree" id="ENSGT01050000244808"/>
<dbReference type="InterPro" id="IPR003599">
    <property type="entry name" value="Ig_sub"/>
</dbReference>
<feature type="domain" description="Ig-like" evidence="3">
    <location>
        <begin position="17"/>
        <end position="95"/>
    </location>
</feature>
<reference evidence="4" key="2">
    <citation type="submission" date="2020-05" db="UniProtKB">
        <authorList>
            <consortium name="Ensembl"/>
        </authorList>
    </citation>
    <scope>IDENTIFICATION</scope>
</reference>
<dbReference type="InterPro" id="IPR003598">
    <property type="entry name" value="Ig_sub2"/>
</dbReference>
<proteinExistence type="predicted"/>
<name>A0A6I8QFM3_XENTR</name>
<dbReference type="Gene3D" id="2.60.40.10">
    <property type="entry name" value="Immunoglobulins"/>
    <property type="match status" value="1"/>
</dbReference>
<dbReference type="InterPro" id="IPR050488">
    <property type="entry name" value="Ig_Fc_receptor"/>
</dbReference>
<sequence length="204" mass="22904">MVMHKLYYVPVGAAVRPVVSFSPNWTPIFPGESVTLSCNVAPTAQGNLGYSWYRDGHQISGDQQSFVIHSSTSSDIGNYQCQVGANERSNSVRLNFKTDWVILQAPPAVYEGDSLSLRCHSRKVWKDLNGYRRIFEVYIYINWGNVKDFNRKNGLFLRTNKKVILTSSSFSKSITAGRKEGFAYTEGFSDDKWVILLVPIGSSS</sequence>
<organism evidence="4">
    <name type="scientific">Xenopus tropicalis</name>
    <name type="common">Western clawed frog</name>
    <name type="synonym">Silurana tropicalis</name>
    <dbReference type="NCBI Taxonomy" id="8364"/>
    <lineage>
        <taxon>Eukaryota</taxon>
        <taxon>Metazoa</taxon>
        <taxon>Chordata</taxon>
        <taxon>Craniata</taxon>
        <taxon>Vertebrata</taxon>
        <taxon>Euteleostomi</taxon>
        <taxon>Amphibia</taxon>
        <taxon>Batrachia</taxon>
        <taxon>Anura</taxon>
        <taxon>Pipoidea</taxon>
        <taxon>Pipidae</taxon>
        <taxon>Xenopodinae</taxon>
        <taxon>Xenopus</taxon>
        <taxon>Silurana</taxon>
    </lineage>
</organism>
<accession>A0A6I8QFM3</accession>
<evidence type="ECO:0000256" key="2">
    <source>
        <dbReference type="ARBA" id="ARBA00023157"/>
    </source>
</evidence>
<dbReference type="PANTHER" id="PTHR11481:SF110">
    <property type="entry name" value="FC RECEPTOR-LIKE PROTEIN 3"/>
    <property type="match status" value="1"/>
</dbReference>
<evidence type="ECO:0000313" key="4">
    <source>
        <dbReference type="Ensembl" id="ENSXETP00000068406"/>
    </source>
</evidence>
<evidence type="ECO:0000256" key="1">
    <source>
        <dbReference type="ARBA" id="ARBA00022729"/>
    </source>
</evidence>
<dbReference type="InterPro" id="IPR036179">
    <property type="entry name" value="Ig-like_dom_sf"/>
</dbReference>
<dbReference type="PANTHER" id="PTHR11481">
    <property type="entry name" value="IMMUNOGLOBULIN FC RECEPTOR"/>
    <property type="match status" value="1"/>
</dbReference>
<keyword evidence="2" id="KW-1015">Disulfide bond</keyword>
<evidence type="ECO:0000259" key="3">
    <source>
        <dbReference type="PROSITE" id="PS50835"/>
    </source>
</evidence>
<dbReference type="InterPro" id="IPR007110">
    <property type="entry name" value="Ig-like_dom"/>
</dbReference>
<reference evidence="4" key="1">
    <citation type="journal article" date="2010" name="Science">
        <title>The genome of the Western clawed frog Xenopus tropicalis.</title>
        <authorList>
            <person name="Hellsten U."/>
            <person name="Harland R.M."/>
            <person name="Gilchrist M.J."/>
            <person name="Hendrix D."/>
            <person name="Jurka J."/>
            <person name="Kapitonov V."/>
            <person name="Ovcharenko I."/>
            <person name="Putnam N.H."/>
            <person name="Shu S."/>
            <person name="Taher L."/>
            <person name="Blitz I.L."/>
            <person name="Blumberg B."/>
            <person name="Dichmann D.S."/>
            <person name="Dubchak I."/>
            <person name="Amaya E."/>
            <person name="Detter J.C."/>
            <person name="Fletcher R."/>
            <person name="Gerhard D.S."/>
            <person name="Goodstein D."/>
            <person name="Graves T."/>
            <person name="Grigoriev I.V."/>
            <person name="Grimwood J."/>
            <person name="Kawashima T."/>
            <person name="Lindquist E."/>
            <person name="Lucas S.M."/>
            <person name="Mead P.E."/>
            <person name="Mitros T."/>
            <person name="Ogino H."/>
            <person name="Ohta Y."/>
            <person name="Poliakov A.V."/>
            <person name="Pollet N."/>
            <person name="Robert J."/>
            <person name="Salamov A."/>
            <person name="Sater A.K."/>
            <person name="Schmutz J."/>
            <person name="Terry A."/>
            <person name="Vize P.D."/>
            <person name="Warren W.C."/>
            <person name="Wells D."/>
            <person name="Wills A."/>
            <person name="Wilson R.K."/>
            <person name="Zimmerman L.B."/>
            <person name="Zorn A.M."/>
            <person name="Grainger R."/>
            <person name="Grammer T."/>
            <person name="Khokha M.K."/>
            <person name="Richardson P.M."/>
            <person name="Rokhsar D.S."/>
        </authorList>
    </citation>
    <scope>NUCLEOTIDE SEQUENCE [LARGE SCALE GENOMIC DNA]</scope>
    <source>
        <strain evidence="4">Nigerian</strain>
    </source>
</reference>
<protein>
    <recommendedName>
        <fullName evidence="3">Ig-like domain-containing protein</fullName>
    </recommendedName>
</protein>
<dbReference type="PROSITE" id="PS50835">
    <property type="entry name" value="IG_LIKE"/>
    <property type="match status" value="1"/>
</dbReference>
<dbReference type="Ensembl" id="ENSXETT00000095394">
    <property type="protein sequence ID" value="ENSXETP00000068406"/>
    <property type="gene ID" value="ENSXETG00000049254"/>
</dbReference>
<dbReference type="SMART" id="SM00409">
    <property type="entry name" value="IG"/>
    <property type="match status" value="1"/>
</dbReference>